<dbReference type="InterPro" id="IPR011528">
    <property type="entry name" value="NERD"/>
</dbReference>
<dbReference type="RefSeq" id="WP_035810457.1">
    <property type="nucleotide sequence ID" value="NZ_CCSE01000001.1"/>
</dbReference>
<sequence>MFLNRRLMSPELLYYKALGKRTELNFEEKRNLYNIEKGFEGECLYDQVFDETGHDSVYVLRDLYLKTGKSVTQFDSIIISDERVAVNEIENYSGDYHFENNSWFRNGRQLKDNAHNQLSRAKGKIIQLRDESKMKFYVDGAVIFMGDDFRLTTESEHVWSETVMRNQLRNYFRKFRDERLGGSAKDIVHLVKSAIAENPYFEEAADLGRIKRGLYCGECESFELIKKRFQFKCSACGTVESNETHLLRTMSDHKYLFYKQPITKQSILRLIDNQISEDGVYRFLKKHCHSEGNGRKTTYTFKYYDWLETIAEIRENQRYKDKIQ</sequence>
<dbReference type="OrthoDB" id="2418082at2"/>
<dbReference type="eggNOG" id="ENOG502Z8AV">
    <property type="taxonomic scope" value="Bacteria"/>
</dbReference>
<proteinExistence type="predicted"/>
<gene>
    <name evidence="2" type="ORF">BN1048_01821</name>
</gene>
<dbReference type="Proteomes" id="UP000044136">
    <property type="component" value="Unassembled WGS sequence"/>
</dbReference>
<dbReference type="HOGENOM" id="CLU_073334_0_0_9"/>
<dbReference type="EMBL" id="CCSE01000001">
    <property type="protein sequence ID" value="CEA02729.1"/>
    <property type="molecule type" value="Genomic_DNA"/>
</dbReference>
<dbReference type="AlphaFoldDB" id="A0A078M915"/>
<keyword evidence="3" id="KW-1185">Reference proteome</keyword>
<protein>
    <submittedName>
        <fullName evidence="2">Nuclease-related domain protein</fullName>
    </submittedName>
</protein>
<accession>A0A078M915</accession>
<organism evidence="2 3">
    <name type="scientific">Jeotgalicoccus saudimassiliensis</name>
    <dbReference type="NCBI Taxonomy" id="1461582"/>
    <lineage>
        <taxon>Bacteria</taxon>
        <taxon>Bacillati</taxon>
        <taxon>Bacillota</taxon>
        <taxon>Bacilli</taxon>
        <taxon>Bacillales</taxon>
        <taxon>Staphylococcaceae</taxon>
        <taxon>Jeotgalicoccus</taxon>
    </lineage>
</organism>
<reference evidence="2 3" key="1">
    <citation type="submission" date="2014-07" db="EMBL/GenBank/DDBJ databases">
        <authorList>
            <person name="Urmite Genomes Urmite Genomes"/>
        </authorList>
    </citation>
    <scope>NUCLEOTIDE SEQUENCE [LARGE SCALE GENOMIC DNA]</scope>
    <source>
        <strain evidence="2 3">13MG44_air</strain>
    </source>
</reference>
<name>A0A078M915_9STAP</name>
<evidence type="ECO:0000313" key="2">
    <source>
        <dbReference type="EMBL" id="CEA02729.1"/>
    </source>
</evidence>
<dbReference type="Pfam" id="PF08378">
    <property type="entry name" value="NERD"/>
    <property type="match status" value="1"/>
</dbReference>
<dbReference type="STRING" id="1461582.BN1048_01821"/>
<dbReference type="PROSITE" id="PS50965">
    <property type="entry name" value="NERD"/>
    <property type="match status" value="1"/>
</dbReference>
<evidence type="ECO:0000259" key="1">
    <source>
        <dbReference type="PROSITE" id="PS50965"/>
    </source>
</evidence>
<feature type="domain" description="NERD" evidence="1">
    <location>
        <begin position="37"/>
        <end position="151"/>
    </location>
</feature>
<evidence type="ECO:0000313" key="3">
    <source>
        <dbReference type="Proteomes" id="UP000044136"/>
    </source>
</evidence>